<sequence>MVSAIPANPTELAVQYRRKLRRVSGSLVVAVASSLLTRSRLEVHAYLPRGGFPLAALGHRVAAPGGASASCRPSQARPPGCPSRSSRDPDVPRSSARIRL</sequence>
<organism evidence="2 3">
    <name type="scientific">Cellulomonas soli</name>
    <dbReference type="NCBI Taxonomy" id="931535"/>
    <lineage>
        <taxon>Bacteria</taxon>
        <taxon>Bacillati</taxon>
        <taxon>Actinomycetota</taxon>
        <taxon>Actinomycetes</taxon>
        <taxon>Micrococcales</taxon>
        <taxon>Cellulomonadaceae</taxon>
        <taxon>Cellulomonas</taxon>
    </lineage>
</organism>
<accession>A0A512P8K3</accession>
<dbReference type="AlphaFoldDB" id="A0A512P8K3"/>
<dbReference type="EMBL" id="BKAL01000001">
    <property type="protein sequence ID" value="GEP67536.1"/>
    <property type="molecule type" value="Genomic_DNA"/>
</dbReference>
<name>A0A512P8K3_9CELL</name>
<evidence type="ECO:0000256" key="1">
    <source>
        <dbReference type="SAM" id="MobiDB-lite"/>
    </source>
</evidence>
<gene>
    <name evidence="2" type="ORF">CSO01_02510</name>
</gene>
<feature type="region of interest" description="Disordered" evidence="1">
    <location>
        <begin position="64"/>
        <end position="100"/>
    </location>
</feature>
<reference evidence="2 3" key="1">
    <citation type="submission" date="2019-07" db="EMBL/GenBank/DDBJ databases">
        <title>Whole genome shotgun sequence of Cellulomonas soli NBRC 109434.</title>
        <authorList>
            <person name="Hosoyama A."/>
            <person name="Uohara A."/>
            <person name="Ohji S."/>
            <person name="Ichikawa N."/>
        </authorList>
    </citation>
    <scope>NUCLEOTIDE SEQUENCE [LARGE SCALE GENOMIC DNA]</scope>
    <source>
        <strain evidence="2 3">NBRC 109434</strain>
    </source>
</reference>
<proteinExistence type="predicted"/>
<keyword evidence="3" id="KW-1185">Reference proteome</keyword>
<evidence type="ECO:0000313" key="2">
    <source>
        <dbReference type="EMBL" id="GEP67536.1"/>
    </source>
</evidence>
<evidence type="ECO:0000313" key="3">
    <source>
        <dbReference type="Proteomes" id="UP000321798"/>
    </source>
</evidence>
<protein>
    <submittedName>
        <fullName evidence="2">Uncharacterized protein</fullName>
    </submittedName>
</protein>
<comment type="caution">
    <text evidence="2">The sequence shown here is derived from an EMBL/GenBank/DDBJ whole genome shotgun (WGS) entry which is preliminary data.</text>
</comment>
<dbReference type="Proteomes" id="UP000321798">
    <property type="component" value="Unassembled WGS sequence"/>
</dbReference>